<accession>A0A8K0VSF9</accession>
<gene>
    <name evidence="2" type="ORF">FB567DRAFT_217909</name>
</gene>
<dbReference type="AlphaFoldDB" id="A0A8K0VSF9"/>
<dbReference type="Pfam" id="PF26639">
    <property type="entry name" value="Het-6_barrel"/>
    <property type="match status" value="1"/>
</dbReference>
<dbReference type="Pfam" id="PF06985">
    <property type="entry name" value="HET"/>
    <property type="match status" value="1"/>
</dbReference>
<comment type="caution">
    <text evidence="2">The sequence shown here is derived from an EMBL/GenBank/DDBJ whole genome shotgun (WGS) entry which is preliminary data.</text>
</comment>
<organism evidence="2 3">
    <name type="scientific">Paraphoma chrysanthemicola</name>
    <dbReference type="NCBI Taxonomy" id="798071"/>
    <lineage>
        <taxon>Eukaryota</taxon>
        <taxon>Fungi</taxon>
        <taxon>Dikarya</taxon>
        <taxon>Ascomycota</taxon>
        <taxon>Pezizomycotina</taxon>
        <taxon>Dothideomycetes</taxon>
        <taxon>Pleosporomycetidae</taxon>
        <taxon>Pleosporales</taxon>
        <taxon>Pleosporineae</taxon>
        <taxon>Phaeosphaeriaceae</taxon>
        <taxon>Paraphoma</taxon>
    </lineage>
</organism>
<dbReference type="Proteomes" id="UP000813461">
    <property type="component" value="Unassembled WGS sequence"/>
</dbReference>
<keyword evidence="3" id="KW-1185">Reference proteome</keyword>
<reference evidence="2" key="1">
    <citation type="journal article" date="2021" name="Nat. Commun.">
        <title>Genetic determinants of endophytism in the Arabidopsis root mycobiome.</title>
        <authorList>
            <person name="Mesny F."/>
            <person name="Miyauchi S."/>
            <person name="Thiergart T."/>
            <person name="Pickel B."/>
            <person name="Atanasova L."/>
            <person name="Karlsson M."/>
            <person name="Huettel B."/>
            <person name="Barry K.W."/>
            <person name="Haridas S."/>
            <person name="Chen C."/>
            <person name="Bauer D."/>
            <person name="Andreopoulos W."/>
            <person name="Pangilinan J."/>
            <person name="LaButti K."/>
            <person name="Riley R."/>
            <person name="Lipzen A."/>
            <person name="Clum A."/>
            <person name="Drula E."/>
            <person name="Henrissat B."/>
            <person name="Kohler A."/>
            <person name="Grigoriev I.V."/>
            <person name="Martin F.M."/>
            <person name="Hacquard S."/>
        </authorList>
    </citation>
    <scope>NUCLEOTIDE SEQUENCE</scope>
    <source>
        <strain evidence="2">MPI-SDFR-AT-0120</strain>
    </source>
</reference>
<proteinExistence type="predicted"/>
<dbReference type="InterPro" id="IPR010730">
    <property type="entry name" value="HET"/>
</dbReference>
<evidence type="ECO:0000259" key="1">
    <source>
        <dbReference type="Pfam" id="PF06985"/>
    </source>
</evidence>
<protein>
    <submittedName>
        <fullName evidence="2">Heterokaryon incompatibility protein-domain-containing protein</fullName>
    </submittedName>
</protein>
<sequence>MTDHITSSDQTYPGPSLPTIDHIRLLVLQPGSEDEKISCELVVSDLDSALPYESLSYTWGDRSNRSLINIFTSSSGSQKTFPVTSNCYSALSRLRLKSEPRILWIDAVCIDQDNVSEKNHQVGLMSKIYSRAANVVIHLGDAGQDSDMAIDFIKECDDPTSDSSSLSHPKSDALVQALGNFFRRNWFTRIWVIQEAMLPPNGIVYCGSKSLSWSAILNFSKWNTDMKWMAELPYVVSSSKQSLSKIALHSETGTAMLKTLIRTRYCGATDPRDKIYALLPLLPLLHNPDSRSLTLTPRYDDPLVKVYTDSAVALLRDSGFEILRSVQGGSKIYGLPSWVPDWSVPPQRQMLDSAYRVSSSGSLWRKVNVGDVAHTPEIIDGGSTLRVHGYSCGKIAKMSSIYRAGEGIFPLREWITVVRNFEPAASIDRKSVSNYDMIDDPRECLKYHFYATICAAGFSYDDAIQNFIRDEEEKDEDSLGDIDSKTRWEDLVRIEASKHRGKPNSGDAELHFTGIPFHLAATKFPPSYRAYVQYVLKNCHSRHFMVTEKGYMGLVPDGAEIGDEIIICVGAKIPFAFRKVKAQFDEQTRMQFQLIGECSVEEIAWESLRHKSFAVEEIHIL</sequence>
<feature type="domain" description="Heterokaryon incompatibility" evidence="1">
    <location>
        <begin position="52"/>
        <end position="195"/>
    </location>
</feature>
<dbReference type="PANTHER" id="PTHR24148:SF73">
    <property type="entry name" value="HET DOMAIN PROTEIN (AFU_ORTHOLOGUE AFUA_8G01020)"/>
    <property type="match status" value="1"/>
</dbReference>
<evidence type="ECO:0000313" key="3">
    <source>
        <dbReference type="Proteomes" id="UP000813461"/>
    </source>
</evidence>
<dbReference type="OrthoDB" id="2157530at2759"/>
<evidence type="ECO:0000313" key="2">
    <source>
        <dbReference type="EMBL" id="KAH7070312.1"/>
    </source>
</evidence>
<dbReference type="InterPro" id="IPR052895">
    <property type="entry name" value="HetReg/Transcr_Mod"/>
</dbReference>
<dbReference type="EMBL" id="JAGMVJ010000027">
    <property type="protein sequence ID" value="KAH7070312.1"/>
    <property type="molecule type" value="Genomic_DNA"/>
</dbReference>
<dbReference type="PANTHER" id="PTHR24148">
    <property type="entry name" value="ANKYRIN REPEAT DOMAIN-CONTAINING PROTEIN 39 HOMOLOG-RELATED"/>
    <property type="match status" value="1"/>
</dbReference>
<name>A0A8K0VSF9_9PLEO</name>